<dbReference type="InterPro" id="IPR040345">
    <property type="entry name" value="Mug56/Spo71"/>
</dbReference>
<sequence>MATALGPTATPASPSTPVAGPSQSPTSSATPRPFAPPDQQRALATTGALETHTDELPRVVPTAAVIDTSSHADVHVLPRRFLGPMPQNVVNSEGTLRRRQRMHDVRRKAMRKLLGTTDEDELLGIDEGVDERGVPGRRRKAVHRFRVRYRNLTDDLLREQDVDVNESDSPSDTSSEDEERGGFLWGGGKQKSPKKGDKKDKKKKKRLHKDVWIGGSFDIGREFKTVAGHGAPDAGVTHETGPDAEAPDRPTIEEAADDPDGAEKMAAAQLGDSGSKLQVATAGGSRPSSPGPSTPTKPATLFGPPLAEASSSRRGSRGSTLLSQSQSTSVRSGQSSGVETFVTAHSHTDNADDDDDDDDTSSFIAHIPPPVPSGPQPQPSPPQGSHGGLRTASEGSLLQNYPSQASSSQALVAGSGTHPEHHRRASKIAASLSDGSKRLRSAIRKSGGAPESASTSRPKLAHSKTVQFPADPATILPPGDAVVRQGNKAPADPVAVLTRTAPEGTSADAQQDLLIDTDDFMPGGIVMRDRVLVKVGRHQADRLGAFDEAHQRRNPCFRLEDMEEYVVAMTMTSVDFYQDWRFHFQEKLKGYKRLVYSVPLSRPTVLSVFNPRDLTLCLTCDWKTIVRQTARNIDRNTRKSTGVWERIRHSVAADVVGMERHGSAALIVKFGEKSRALDWHWYLMGQLDYRLPPQIDIRIPALLTSVRVPIPEENATSAINRDTIIKGAWELILSDNQATDILKQLKKVPRPELAWKNHDATLDWIAYPTSVTGKRREWAVLASFAECGKHSNLQVRDASHHAVTVKLDDGTQIAEPPGLEGYLIRHASDVSRKEAVYISTNDGAAFISSPKHAHPPLHPKREGSTPADVFPEVLKTFLAGEHRRMAQFIEGCAGAIDLRDIKSIEMVNTASQDVAAASPESPVSPTTNLALRRTRTEHIGRKVVKKAGKKAEREFKVTLEAGAHIRFEAHSPADAEEWVERLTALVDYWKHRHRVDARQRMDAVQRYGGGKLSFQNEMDFDAEASLDDVWNWCVIEGCRAITNSGRIFIKQSQYKKFKSFFVCLTSGCLVLFRMRGGAGLRPRQLVYPLFGAYVYSGLLAQEELTDLPREAAFNPSTRIYGDGLQTTDVVEDCSFAVRITWPSTGHKHKAATQPWDECADDEAGTSKGKAKGSSFIPPALTNKPPTLLIFRARCKLERDRWVWAINAEMERQARSHIREEEVLRNHGNLPRRSTLQHALSSRSARSGQGSVITYS</sequence>
<proteinExistence type="predicted"/>
<accession>A0AAF1BFG5</accession>
<feature type="region of interest" description="Disordered" evidence="1">
    <location>
        <begin position="224"/>
        <end position="465"/>
    </location>
</feature>
<dbReference type="InterPro" id="IPR001849">
    <property type="entry name" value="PH_domain"/>
</dbReference>
<evidence type="ECO:0000313" key="3">
    <source>
        <dbReference type="EMBL" id="WOO77442.1"/>
    </source>
</evidence>
<feature type="compositionally biased region" description="Acidic residues" evidence="1">
    <location>
        <begin position="351"/>
        <end position="360"/>
    </location>
</feature>
<dbReference type="InterPro" id="IPR057379">
    <property type="entry name" value="PH_SPO71"/>
</dbReference>
<organism evidence="3 4">
    <name type="scientific">Vanrija pseudolonga</name>
    <dbReference type="NCBI Taxonomy" id="143232"/>
    <lineage>
        <taxon>Eukaryota</taxon>
        <taxon>Fungi</taxon>
        <taxon>Dikarya</taxon>
        <taxon>Basidiomycota</taxon>
        <taxon>Agaricomycotina</taxon>
        <taxon>Tremellomycetes</taxon>
        <taxon>Trichosporonales</taxon>
        <taxon>Trichosporonaceae</taxon>
        <taxon>Vanrija</taxon>
    </lineage>
</organism>
<name>A0AAF1BFG5_9TREE</name>
<dbReference type="RefSeq" id="XP_062623474.1">
    <property type="nucleotide sequence ID" value="XM_062767490.1"/>
</dbReference>
<dbReference type="Proteomes" id="UP000827549">
    <property type="component" value="Chromosome 1"/>
</dbReference>
<feature type="region of interest" description="Disordered" evidence="1">
    <location>
        <begin position="1234"/>
        <end position="1255"/>
    </location>
</feature>
<keyword evidence="4" id="KW-1185">Reference proteome</keyword>
<feature type="domain" description="PH" evidence="2">
    <location>
        <begin position="817"/>
        <end position="989"/>
    </location>
</feature>
<protein>
    <submittedName>
        <fullName evidence="3">Meiotically up-regulated gene 56 protein</fullName>
    </submittedName>
</protein>
<dbReference type="EMBL" id="CP086714">
    <property type="protein sequence ID" value="WOO77442.1"/>
    <property type="molecule type" value="Genomic_DNA"/>
</dbReference>
<feature type="region of interest" description="Disordered" evidence="1">
    <location>
        <begin position="160"/>
        <end position="207"/>
    </location>
</feature>
<feature type="compositionally biased region" description="Low complexity" evidence="1">
    <location>
        <begin position="310"/>
        <end position="338"/>
    </location>
</feature>
<dbReference type="GeneID" id="87804278"/>
<dbReference type="GO" id="GO:1902657">
    <property type="term" value="P:protein localization to prospore membrane"/>
    <property type="evidence" value="ECO:0007669"/>
    <property type="project" value="InterPro"/>
</dbReference>
<feature type="compositionally biased region" description="Pro residues" evidence="1">
    <location>
        <begin position="367"/>
        <end position="382"/>
    </location>
</feature>
<dbReference type="Pfam" id="PF15404">
    <property type="entry name" value="PH_4"/>
    <property type="match status" value="1"/>
</dbReference>
<dbReference type="PANTHER" id="PTHR28076">
    <property type="entry name" value="SPORULATION-SPECIFIC PROTEIN 71"/>
    <property type="match status" value="1"/>
</dbReference>
<dbReference type="SMART" id="SM00233">
    <property type="entry name" value="PH"/>
    <property type="match status" value="2"/>
</dbReference>
<feature type="region of interest" description="Disordered" evidence="1">
    <location>
        <begin position="1"/>
        <end position="56"/>
    </location>
</feature>
<gene>
    <name evidence="3" type="primary">mug56</name>
    <name evidence="3" type="ORF">LOC62_01G001020</name>
</gene>
<reference evidence="3" key="1">
    <citation type="submission" date="2023-10" db="EMBL/GenBank/DDBJ databases">
        <authorList>
            <person name="Noh H."/>
        </authorList>
    </citation>
    <scope>NUCLEOTIDE SEQUENCE</scope>
    <source>
        <strain evidence="3">DUCC4014</strain>
    </source>
</reference>
<evidence type="ECO:0000313" key="4">
    <source>
        <dbReference type="Proteomes" id="UP000827549"/>
    </source>
</evidence>
<dbReference type="InterPro" id="IPR039486">
    <property type="entry name" value="Mug56/Spo71_PH"/>
</dbReference>
<feature type="domain" description="PH" evidence="2">
    <location>
        <begin position="1041"/>
        <end position="1212"/>
    </location>
</feature>
<dbReference type="AlphaFoldDB" id="A0AAF1BFG5"/>
<feature type="compositionally biased region" description="Polar residues" evidence="1">
    <location>
        <begin position="393"/>
        <end position="410"/>
    </location>
</feature>
<feature type="region of interest" description="Disordered" evidence="1">
    <location>
        <begin position="1151"/>
        <end position="1178"/>
    </location>
</feature>
<feature type="compositionally biased region" description="Low complexity" evidence="1">
    <location>
        <begin position="1"/>
        <end position="22"/>
    </location>
</feature>
<evidence type="ECO:0000259" key="2">
    <source>
        <dbReference type="SMART" id="SM00233"/>
    </source>
</evidence>
<dbReference type="PANTHER" id="PTHR28076:SF1">
    <property type="entry name" value="PROSPORE MEMBRANE ADAPTER PROTEIN SPO71"/>
    <property type="match status" value="1"/>
</dbReference>
<dbReference type="Pfam" id="PF23207">
    <property type="entry name" value="PH_SPO71"/>
    <property type="match status" value="1"/>
</dbReference>
<evidence type="ECO:0000256" key="1">
    <source>
        <dbReference type="SAM" id="MobiDB-lite"/>
    </source>
</evidence>